<dbReference type="SMART" id="SM00367">
    <property type="entry name" value="LRR_CC"/>
    <property type="match status" value="3"/>
</dbReference>
<dbReference type="Proteomes" id="UP000243052">
    <property type="component" value="Chromosome vi"/>
</dbReference>
<protein>
    <submittedName>
        <fullName evidence="1">HFL028Cp</fullName>
    </submittedName>
</protein>
<dbReference type="RefSeq" id="XP_017988824.1">
    <property type="nucleotide sequence ID" value="XM_018133050.1"/>
</dbReference>
<dbReference type="OrthoDB" id="9994419at2759"/>
<dbReference type="STRING" id="45286.A0A109V0F6"/>
<dbReference type="Gene3D" id="3.80.10.10">
    <property type="entry name" value="Ribonuclease Inhibitor"/>
    <property type="match status" value="1"/>
</dbReference>
<name>A0A109V0F6_9SACH</name>
<reference evidence="1 2" key="1">
    <citation type="submission" date="2016-01" db="EMBL/GenBank/DDBJ databases">
        <title>Genome sequence of the yeast Holleya sinecauda.</title>
        <authorList>
            <person name="Dietrich F.S."/>
        </authorList>
    </citation>
    <scope>NUCLEOTIDE SEQUENCE [LARGE SCALE GENOMIC DNA]</scope>
    <source>
        <strain evidence="1 2">ATCC 58844</strain>
    </source>
</reference>
<organism evidence="1 2">
    <name type="scientific">Eremothecium sinecaudum</name>
    <dbReference type="NCBI Taxonomy" id="45286"/>
    <lineage>
        <taxon>Eukaryota</taxon>
        <taxon>Fungi</taxon>
        <taxon>Dikarya</taxon>
        <taxon>Ascomycota</taxon>
        <taxon>Saccharomycotina</taxon>
        <taxon>Saccharomycetes</taxon>
        <taxon>Saccharomycetales</taxon>
        <taxon>Saccharomycetaceae</taxon>
        <taxon>Eremothecium</taxon>
    </lineage>
</organism>
<accession>A0A109V0F6</accession>
<keyword evidence="2" id="KW-1185">Reference proteome</keyword>
<evidence type="ECO:0000313" key="2">
    <source>
        <dbReference type="Proteomes" id="UP000243052"/>
    </source>
</evidence>
<evidence type="ECO:0000313" key="1">
    <source>
        <dbReference type="EMBL" id="AMD21828.1"/>
    </source>
</evidence>
<proteinExistence type="predicted"/>
<sequence>MEEGHTHFRQLPAEIVYEILSRQFRDLMSNDHPPSSEKYHSNLKIFLKSNSTVNKIFYRVSRVLVYRYLNFATARCFNRVLEVLKKDTTGLRRLVQVADFQELSSIGLGRTGEMNKMIKNLTRDTLYEFLLLTSSNLREFLASEHIQGDLDERVIFFLVRPGSLLNVLDFCGCSGAEFTETFINVVSKLYDKESGEPKQHNYQLTSIGLHDCTDLPTETLGLFLSTVPELQKLDLSHTSIDDYTLVNVLPHWKNLSHLSLGNCSQLTPRGILEFFSYHPTVTDNNNCTLQWLSLKTHKHTSSWTETQTMFLLKKLCRYGHNLTLQYLNIGGMPLHYSEDNKIVKTAYYYQCQDTLTFIKWNFPKLKSLSIRKANIPIQGLVRFLSVEDTLDRGVIEYSSSPSTTSCTRDSILQQPIQQQQQQLRFLDVAGNSYLNKWTVTDSALFTSSDSLVAVELPFESWQEIERRKGSEITFMKPLVNGITKSSMVHDYSRVEEVKWKCYMDASYGRRYWIYKVDDILNQDDLDHRGSMTRYDEQGRKIVEIISQPDFLKYAQNKIMLGCGIVPLTGIRREKTYREMRHPLSRYISKDGKLSITGTYTAPIRRPRLPPGIWRIIHNGEDEDLNSEPIEEDMPENITRNNNEQESRSNSFVYRQATTRDGLYWDRSVTDLQLLAAASGTDNTHDIISINSSNIPAGINEFDLNYEDLDNPELQRRRSQFNLFRLSSATIPNEDTIVAGSERASLLAKALINWCPLQQTLPYYNQLSQQRSLNGEYPEWFSPQISKTYTVYLQTMDEYEVFGCIERGIYRYYSLKT</sequence>
<dbReference type="InterPro" id="IPR006553">
    <property type="entry name" value="Leu-rich_rpt_Cys-con_subtyp"/>
</dbReference>
<dbReference type="GeneID" id="28725139"/>
<dbReference type="EMBL" id="CP014246">
    <property type="protein sequence ID" value="AMD21828.1"/>
    <property type="molecule type" value="Genomic_DNA"/>
</dbReference>
<gene>
    <name evidence="1" type="ORF">AW171_hschr63805</name>
</gene>
<dbReference type="AlphaFoldDB" id="A0A109V0F6"/>
<dbReference type="SUPFAM" id="SSF52047">
    <property type="entry name" value="RNI-like"/>
    <property type="match status" value="1"/>
</dbReference>
<dbReference type="InterPro" id="IPR032675">
    <property type="entry name" value="LRR_dom_sf"/>
</dbReference>